<proteinExistence type="inferred from homology"/>
<dbReference type="GO" id="GO:0009368">
    <property type="term" value="C:endopeptidase Clp complex"/>
    <property type="evidence" value="ECO:0007669"/>
    <property type="project" value="TreeGrafter"/>
</dbReference>
<dbReference type="Pfam" id="PF00574">
    <property type="entry name" value="CLP_protease"/>
    <property type="match status" value="1"/>
</dbReference>
<dbReference type="InterPro" id="IPR023562">
    <property type="entry name" value="ClpP/TepA"/>
</dbReference>
<dbReference type="SUPFAM" id="SSF52096">
    <property type="entry name" value="ClpP/crotonase"/>
    <property type="match status" value="1"/>
</dbReference>
<dbReference type="PRINTS" id="PR00127">
    <property type="entry name" value="CLPPROTEASEP"/>
</dbReference>
<dbReference type="Gene3D" id="3.90.226.10">
    <property type="entry name" value="2-enoyl-CoA Hydratase, Chain A, domain 1"/>
    <property type="match status" value="1"/>
</dbReference>
<sequence length="186" mass="21494">MSESVEYKKRDHILGGKVGEDTIHSLVETIIEINRFDERQLEKDKNYVAKPINIYINSIGGSMYDANFLIGVIQTSKTPVHTYAGGKIMSAGLYIFVAGHKRFTYELSTFMYHDGKVGLHNTIEGLKSDYEHQVYIRDRYDDYIARRTQLPKTVMDEMKKYHKDFYLNAEQAVEYGVAHEILKELA</sequence>
<reference evidence="2 3" key="1">
    <citation type="submission" date="2022-01" db="EMBL/GenBank/DDBJ databases">
        <authorList>
            <person name="Stokar-Avihail A."/>
        </authorList>
    </citation>
    <scope>NUCLEOTIDE SEQUENCE [LARGE SCALE GENOMIC DNA]</scope>
</reference>
<dbReference type="GO" id="GO:0004176">
    <property type="term" value="F:ATP-dependent peptidase activity"/>
    <property type="evidence" value="ECO:0007669"/>
    <property type="project" value="InterPro"/>
</dbReference>
<dbReference type="InterPro" id="IPR029045">
    <property type="entry name" value="ClpP/crotonase-like_dom_sf"/>
</dbReference>
<dbReference type="InterPro" id="IPR001907">
    <property type="entry name" value="ClpP"/>
</dbReference>
<dbReference type="Proteomes" id="UP000831021">
    <property type="component" value="Segment"/>
</dbReference>
<dbReference type="EMBL" id="OM236516">
    <property type="protein sequence ID" value="UNY48913.1"/>
    <property type="molecule type" value="Genomic_DNA"/>
</dbReference>
<organism evidence="2 3">
    <name type="scientific">Bacillus phage FADO</name>
    <dbReference type="NCBI Taxonomy" id="2917160"/>
    <lineage>
        <taxon>Viruses</taxon>
        <taxon>Duplodnaviria</taxon>
        <taxon>Heunggongvirae</taxon>
        <taxon>Uroviricota</taxon>
        <taxon>Caudoviricetes</taxon>
        <taxon>Heleneionescovirinae</taxon>
        <taxon>Zhangjivirus</taxon>
        <taxon>Zhangjivirus fado</taxon>
    </lineage>
</organism>
<evidence type="ECO:0000313" key="2">
    <source>
        <dbReference type="EMBL" id="UNY48913.1"/>
    </source>
</evidence>
<comment type="similarity">
    <text evidence="1">Belongs to the peptidase S14 family.</text>
</comment>
<evidence type="ECO:0000313" key="3">
    <source>
        <dbReference type="Proteomes" id="UP000831021"/>
    </source>
</evidence>
<dbReference type="PANTHER" id="PTHR10381">
    <property type="entry name" value="ATP-DEPENDENT CLP PROTEASE PROTEOLYTIC SUBUNIT"/>
    <property type="match status" value="1"/>
</dbReference>
<dbReference type="GO" id="GO:0051117">
    <property type="term" value="F:ATPase binding"/>
    <property type="evidence" value="ECO:0007669"/>
    <property type="project" value="TreeGrafter"/>
</dbReference>
<dbReference type="PANTHER" id="PTHR10381:SF11">
    <property type="entry name" value="ATP-DEPENDENT CLP PROTEASE PROTEOLYTIC SUBUNIT, MITOCHONDRIAL"/>
    <property type="match status" value="1"/>
</dbReference>
<dbReference type="GO" id="GO:0004252">
    <property type="term" value="F:serine-type endopeptidase activity"/>
    <property type="evidence" value="ECO:0007669"/>
    <property type="project" value="InterPro"/>
</dbReference>
<keyword evidence="3" id="KW-1185">Reference proteome</keyword>
<evidence type="ECO:0008006" key="4">
    <source>
        <dbReference type="Google" id="ProtNLM"/>
    </source>
</evidence>
<gene>
    <name evidence="2" type="ORF">fado_198</name>
</gene>
<evidence type="ECO:0000256" key="1">
    <source>
        <dbReference type="ARBA" id="ARBA00007039"/>
    </source>
</evidence>
<name>A0AAE9G5Z9_9CAUD</name>
<dbReference type="GO" id="GO:0006515">
    <property type="term" value="P:protein quality control for misfolded or incompletely synthesized proteins"/>
    <property type="evidence" value="ECO:0007669"/>
    <property type="project" value="TreeGrafter"/>
</dbReference>
<protein>
    <recommendedName>
        <fullName evidence="4">ATP-dependent Clp protease proteolytic subunit</fullName>
    </recommendedName>
</protein>
<accession>A0AAE9G5Z9</accession>